<dbReference type="Pfam" id="PF13751">
    <property type="entry name" value="DDE_Tnp_1_6"/>
    <property type="match status" value="1"/>
</dbReference>
<dbReference type="EMBL" id="NGJT01000049">
    <property type="protein sequence ID" value="RST90485.1"/>
    <property type="molecule type" value="Genomic_DNA"/>
</dbReference>
<evidence type="ECO:0000259" key="1">
    <source>
        <dbReference type="Pfam" id="PF05598"/>
    </source>
</evidence>
<protein>
    <recommendedName>
        <fullName evidence="5">DDE transposase</fullName>
    </recommendedName>
</protein>
<gene>
    <name evidence="3" type="ORF">CBF36_12120</name>
</gene>
<dbReference type="AlphaFoldDB" id="A0A429ZA07"/>
<sequence>MYKDYNMNQVTLSLDLEIYLEKNDIVFIINELVESIPEESFEPFQHNMGTSSYHPRMMLKLILCGYTQSIFSGRKIEEMAKDSIRARWLTQSQMPNFRTINRFRVNPHVQDLLKECFIHFRNQLVTQKLIDEEAIFIDGTKIEANANKYTFVWKKSINNYEDSLTNKSKELYHQLVQEQIIPAIQNEDEPLHLENLREITHSLETEVSNLTDKINNENNVEKRKALRNKRIKPRKYLKQFRDFKTRTQKYQKQKAILNKRNSYSKTDNDATFMRMKDDHMKNGQLKPGYNVQIATNNQYVLAYDVFQNPTDFKTLIPFLETIKDNYFKLPKYIVADAGYGSEENYQAIMDDFERIPLITYTMYQKEVKKKYRTNPFNVTNWRYDELLDVYFCPLNRRLKFKRYSTRIDKYGFKRNLKLYECESCKNCPIRSSCTKAKSNKNRVIQKNYNWEYFKAHAKALINAEETGKIYKQRKIDVEPAFGNLKANLSFTRFSVRGKDKVVNELGFALMAINIRKLTAYRQLKSTNELKNKDLKMIFSFLNPYFFILETFGSAS</sequence>
<keyword evidence="4" id="KW-1185">Reference proteome</keyword>
<proteinExistence type="predicted"/>
<dbReference type="RefSeq" id="WP_243638036.1">
    <property type="nucleotide sequence ID" value="NZ_NGJT01000049.1"/>
</dbReference>
<accession>A0A429ZA07</accession>
<feature type="non-terminal residue" evidence="3">
    <location>
        <position position="555"/>
    </location>
</feature>
<organism evidence="3 4">
    <name type="scientific">Vagococcus bubulae</name>
    <dbReference type="NCBI Taxonomy" id="1977868"/>
    <lineage>
        <taxon>Bacteria</taxon>
        <taxon>Bacillati</taxon>
        <taxon>Bacillota</taxon>
        <taxon>Bacilli</taxon>
        <taxon>Lactobacillales</taxon>
        <taxon>Enterococcaceae</taxon>
        <taxon>Vagococcus</taxon>
    </lineage>
</organism>
<name>A0A429ZA07_9ENTE</name>
<dbReference type="Proteomes" id="UP000288490">
    <property type="component" value="Unassembled WGS sequence"/>
</dbReference>
<evidence type="ECO:0000313" key="3">
    <source>
        <dbReference type="EMBL" id="RST90485.1"/>
    </source>
</evidence>
<dbReference type="InterPro" id="IPR025668">
    <property type="entry name" value="Tnp_DDE_dom"/>
</dbReference>
<reference evidence="3 4" key="1">
    <citation type="submission" date="2017-05" db="EMBL/GenBank/DDBJ databases">
        <title>Vagococcus spp. assemblies.</title>
        <authorList>
            <person name="Gulvik C.A."/>
        </authorList>
    </citation>
    <scope>NUCLEOTIDE SEQUENCE [LARGE SCALE GENOMIC DNA]</scope>
    <source>
        <strain evidence="3 4">SS1994</strain>
    </source>
</reference>
<dbReference type="NCBIfam" id="NF033551">
    <property type="entry name" value="transpos_IS1182"/>
    <property type="match status" value="1"/>
</dbReference>
<evidence type="ECO:0000259" key="2">
    <source>
        <dbReference type="Pfam" id="PF13751"/>
    </source>
</evidence>
<evidence type="ECO:0008006" key="5">
    <source>
        <dbReference type="Google" id="ProtNLM"/>
    </source>
</evidence>
<dbReference type="InterPro" id="IPR047629">
    <property type="entry name" value="IS1182_transpos"/>
</dbReference>
<feature type="domain" description="Transposase DDE" evidence="2">
    <location>
        <begin position="392"/>
        <end position="517"/>
    </location>
</feature>
<dbReference type="Pfam" id="PF05598">
    <property type="entry name" value="DUF772"/>
    <property type="match status" value="1"/>
</dbReference>
<evidence type="ECO:0000313" key="4">
    <source>
        <dbReference type="Proteomes" id="UP000288490"/>
    </source>
</evidence>
<dbReference type="InterPro" id="IPR008490">
    <property type="entry name" value="Transposase_InsH_N"/>
</dbReference>
<comment type="caution">
    <text evidence="3">The sequence shown here is derived from an EMBL/GenBank/DDBJ whole genome shotgun (WGS) entry which is preliminary data.</text>
</comment>
<dbReference type="PANTHER" id="PTHR33408:SF2">
    <property type="entry name" value="TRANSPOSASE DDE DOMAIN-CONTAINING PROTEIN"/>
    <property type="match status" value="1"/>
</dbReference>
<feature type="domain" description="Transposase InsH N-terminal" evidence="1">
    <location>
        <begin position="16"/>
        <end position="104"/>
    </location>
</feature>
<dbReference type="PANTHER" id="PTHR33408">
    <property type="entry name" value="TRANSPOSASE"/>
    <property type="match status" value="1"/>
</dbReference>